<evidence type="ECO:0000259" key="2">
    <source>
        <dbReference type="Pfam" id="PF23572"/>
    </source>
</evidence>
<dbReference type="Pfam" id="PF23572">
    <property type="entry name" value="GH3_C"/>
    <property type="match status" value="1"/>
</dbReference>
<name>A0A8J1U6M0_OWEFU</name>
<dbReference type="Pfam" id="PF03321">
    <property type="entry name" value="GH3"/>
    <property type="match status" value="1"/>
</dbReference>
<evidence type="ECO:0000313" key="4">
    <source>
        <dbReference type="Proteomes" id="UP000749559"/>
    </source>
</evidence>
<dbReference type="GO" id="GO:0005737">
    <property type="term" value="C:cytoplasm"/>
    <property type="evidence" value="ECO:0007669"/>
    <property type="project" value="TreeGrafter"/>
</dbReference>
<protein>
    <submittedName>
        <fullName evidence="3">Uncharacterized protein</fullName>
    </submittedName>
</protein>
<gene>
    <name evidence="3" type="ORF">OFUS_LOCUS1667</name>
</gene>
<dbReference type="InterPro" id="IPR055377">
    <property type="entry name" value="GH3_M"/>
</dbReference>
<dbReference type="PANTHER" id="PTHR31901:SF9">
    <property type="entry name" value="GH3 DOMAIN-CONTAINING PROTEIN"/>
    <property type="match status" value="1"/>
</dbReference>
<reference evidence="3" key="1">
    <citation type="submission" date="2022-03" db="EMBL/GenBank/DDBJ databases">
        <authorList>
            <person name="Martin C."/>
        </authorList>
    </citation>
    <scope>NUCLEOTIDE SEQUENCE</scope>
</reference>
<dbReference type="Proteomes" id="UP000749559">
    <property type="component" value="Unassembled WGS sequence"/>
</dbReference>
<feature type="domain" description="GH3 C-terminal" evidence="2">
    <location>
        <begin position="494"/>
        <end position="617"/>
    </location>
</feature>
<sequence length="628" mass="71607">MSIEVKSKVCVLGGVALSLAGYIFLNTQGVWTFIVAIVLGLCGVGCLDILRLEVAESLTLRSVLGLYMLHRIFGILSPLAYRSMLKTDPKQAQDKLLMKLINANKNTKYGIDHNFSMIKSPDDFIEQHPVTKYDHYEAYFDRVIAGEMNVIVANSTPTYIILTSGTTGNNKKYPVSNSGAHKIGNLELLKTFLASNYIIQKTFSPELKLLKTLDIVVIQDPIYTDGGIPMGGLSGRYKMALPGTATPRSVLDVSTQDEALYLYALYGMKERKLKHIMVPLATIGLKFFQLIESKWQHLCDDIEMGTIWKGLDIDSKIREELEKQLKGDKIRANELRNEFNKGIEGIGPRIWKHLPVITMISTGSFKIYGDMVKERYIGEQIPIVSHCHAASEGIMSLNMTPGRSYSQFTLNSGMFYEFLPVDDENPKPLRVHQIEVGKCYELLVTNNYGLYRYRFGDVIKIVGHNNKMPLYEFQYRAGQMLNVVWEKTPEGTFMNAVVNTVNQLKGVRIVDYTATENVNIAKLRGAVTTTRHYALFIEVTKDKEEVKLTDDELKKFDHSLCEEFPFYKVMRDDGKIQAMEVLQVKTQTFDNLRRLMLRNNKKTTELQFKMPRVQRQERYLQFLLDNLL</sequence>
<dbReference type="EMBL" id="CAIIXF020000001">
    <property type="protein sequence ID" value="CAH1774153.1"/>
    <property type="molecule type" value="Genomic_DNA"/>
</dbReference>
<dbReference type="InterPro" id="IPR055378">
    <property type="entry name" value="GH3_C"/>
</dbReference>
<evidence type="ECO:0000259" key="1">
    <source>
        <dbReference type="Pfam" id="PF23571"/>
    </source>
</evidence>
<dbReference type="Pfam" id="PF23571">
    <property type="entry name" value="GH3_M"/>
    <property type="match status" value="1"/>
</dbReference>
<dbReference type="InterPro" id="IPR004993">
    <property type="entry name" value="GH3"/>
</dbReference>
<dbReference type="GO" id="GO:0016881">
    <property type="term" value="F:acid-amino acid ligase activity"/>
    <property type="evidence" value="ECO:0007669"/>
    <property type="project" value="TreeGrafter"/>
</dbReference>
<comment type="caution">
    <text evidence="3">The sequence shown here is derived from an EMBL/GenBank/DDBJ whole genome shotgun (WGS) entry which is preliminary data.</text>
</comment>
<keyword evidence="4" id="KW-1185">Reference proteome</keyword>
<dbReference type="AlphaFoldDB" id="A0A8J1U6M0"/>
<proteinExistence type="predicted"/>
<feature type="domain" description="GH3 middle" evidence="1">
    <location>
        <begin position="410"/>
        <end position="476"/>
    </location>
</feature>
<organism evidence="3 4">
    <name type="scientific">Owenia fusiformis</name>
    <name type="common">Polychaete worm</name>
    <dbReference type="NCBI Taxonomy" id="6347"/>
    <lineage>
        <taxon>Eukaryota</taxon>
        <taxon>Metazoa</taxon>
        <taxon>Spiralia</taxon>
        <taxon>Lophotrochozoa</taxon>
        <taxon>Annelida</taxon>
        <taxon>Polychaeta</taxon>
        <taxon>Sedentaria</taxon>
        <taxon>Canalipalpata</taxon>
        <taxon>Sabellida</taxon>
        <taxon>Oweniida</taxon>
        <taxon>Oweniidae</taxon>
        <taxon>Owenia</taxon>
    </lineage>
</organism>
<accession>A0A8J1U6M0</accession>
<dbReference type="PANTHER" id="PTHR31901">
    <property type="entry name" value="GH3 DOMAIN-CONTAINING PROTEIN"/>
    <property type="match status" value="1"/>
</dbReference>
<evidence type="ECO:0000313" key="3">
    <source>
        <dbReference type="EMBL" id="CAH1774153.1"/>
    </source>
</evidence>
<dbReference type="OrthoDB" id="10004661at2759"/>